<dbReference type="RefSeq" id="XP_003064886.1">
    <property type="nucleotide sequence ID" value="XM_003064840.1"/>
</dbReference>
<reference evidence="2 3" key="1">
    <citation type="journal article" date="2009" name="Science">
        <title>Green evolution and dynamic adaptations revealed by genomes of the marine picoeukaryotes Micromonas.</title>
        <authorList>
            <person name="Worden A.Z."/>
            <person name="Lee J.H."/>
            <person name="Mock T."/>
            <person name="Rouze P."/>
            <person name="Simmons M.P."/>
            <person name="Aerts A.L."/>
            <person name="Allen A.E."/>
            <person name="Cuvelier M.L."/>
            <person name="Derelle E."/>
            <person name="Everett M.V."/>
            <person name="Foulon E."/>
            <person name="Grimwood J."/>
            <person name="Gundlach H."/>
            <person name="Henrissat B."/>
            <person name="Napoli C."/>
            <person name="McDonald S.M."/>
            <person name="Parker M.S."/>
            <person name="Rombauts S."/>
            <person name="Salamov A."/>
            <person name="Von Dassow P."/>
            <person name="Badger J.H."/>
            <person name="Coutinho P.M."/>
            <person name="Demir E."/>
            <person name="Dubchak I."/>
            <person name="Gentemann C."/>
            <person name="Eikrem W."/>
            <person name="Gready J.E."/>
            <person name="John U."/>
            <person name="Lanier W."/>
            <person name="Lindquist E.A."/>
            <person name="Lucas S."/>
            <person name="Mayer K.F."/>
            <person name="Moreau H."/>
            <person name="Not F."/>
            <person name="Otillar R."/>
            <person name="Panaud O."/>
            <person name="Pangilinan J."/>
            <person name="Paulsen I."/>
            <person name="Piegu B."/>
            <person name="Poliakov A."/>
            <person name="Robbens S."/>
            <person name="Schmutz J."/>
            <person name="Toulza E."/>
            <person name="Wyss T."/>
            <person name="Zelensky A."/>
            <person name="Zhou K."/>
            <person name="Armbrust E.V."/>
            <person name="Bhattacharya D."/>
            <person name="Goodenough U.W."/>
            <person name="Van de Peer Y."/>
            <person name="Grigoriev I.V."/>
        </authorList>
    </citation>
    <scope>NUCLEOTIDE SEQUENCE [LARGE SCALE GENOMIC DNA]</scope>
    <source>
        <strain evidence="2 3">CCMP1545</strain>
    </source>
</reference>
<protein>
    <submittedName>
        <fullName evidence="2">Predicted protein</fullName>
    </submittedName>
</protein>
<feature type="compositionally biased region" description="Low complexity" evidence="1">
    <location>
        <begin position="300"/>
        <end position="311"/>
    </location>
</feature>
<feature type="region of interest" description="Disordered" evidence="1">
    <location>
        <begin position="295"/>
        <end position="325"/>
    </location>
</feature>
<dbReference type="KEGG" id="mpp:MICPUCDRAFT_54855"/>
<dbReference type="Proteomes" id="UP000001876">
    <property type="component" value="Unassembled WGS sequence"/>
</dbReference>
<proteinExistence type="predicted"/>
<gene>
    <name evidence="2" type="ORF">MICPUCDRAFT_54855</name>
</gene>
<evidence type="ECO:0000313" key="3">
    <source>
        <dbReference type="Proteomes" id="UP000001876"/>
    </source>
</evidence>
<accession>C1NAD4</accession>
<dbReference type="GeneID" id="9690385"/>
<evidence type="ECO:0000256" key="1">
    <source>
        <dbReference type="SAM" id="MobiDB-lite"/>
    </source>
</evidence>
<keyword evidence="3" id="KW-1185">Reference proteome</keyword>
<evidence type="ECO:0000313" key="2">
    <source>
        <dbReference type="EMBL" id="EEH50866.1"/>
    </source>
</evidence>
<sequence length="424" mass="45667">MTAPPTPESALDEEESVYLPPMLGVEFGTLDDGTPEWRPKLADVPSNPAARKRYFVAVALWFACRKLGGTRAGTCHWAGTQKHLLEQAYRASGVTYTGRPANRTRRAKTPAEHFFSDWPNWSKQKSIRATNLSTARARRGVLVAWSEEAHGFVQREDEPDILDEDALEYALGEATKAEEHALAAAELHRHVPALFIFFVASAASDDIVARLVSIKNGAGFGASRSSAPPGQRILDADNADAATRYGQTAAATARHVRETAHLAALANGRVPGADVTNMTQAAAFRMESKRLRLNGLNTTGRGAPDGRPVGVRRGGGGRGGRARDADDDVVVVVHGEERGARVPPREDTRPARDRGGRSKVRALLSCVLYIAPPAAPEIPLVTVDAFVRASDAPPPPPVIARWTCSSARRTHPDVARARLSCPID</sequence>
<organism evidence="3">
    <name type="scientific">Micromonas pusilla (strain CCMP1545)</name>
    <name type="common">Picoplanktonic green alga</name>
    <dbReference type="NCBI Taxonomy" id="564608"/>
    <lineage>
        <taxon>Eukaryota</taxon>
        <taxon>Viridiplantae</taxon>
        <taxon>Chlorophyta</taxon>
        <taxon>Mamiellophyceae</taxon>
        <taxon>Mamiellales</taxon>
        <taxon>Mamiellaceae</taxon>
        <taxon>Micromonas</taxon>
    </lineage>
</organism>
<dbReference type="AlphaFoldDB" id="C1NAD4"/>
<dbReference type="EMBL" id="GG663753">
    <property type="protein sequence ID" value="EEH50866.1"/>
    <property type="molecule type" value="Genomic_DNA"/>
</dbReference>
<name>C1NAD4_MICPC</name>
<feature type="region of interest" description="Disordered" evidence="1">
    <location>
        <begin position="337"/>
        <end position="356"/>
    </location>
</feature>